<dbReference type="eggNOG" id="ENOG5030GP5">
    <property type="taxonomic scope" value="Bacteria"/>
</dbReference>
<name>G9ZQE5_9LACO</name>
<proteinExistence type="predicted"/>
<dbReference type="EMBL" id="AGEY01000116">
    <property type="protein sequence ID" value="EHL97588.1"/>
    <property type="molecule type" value="Genomic_DNA"/>
</dbReference>
<sequence length="405" mass="45790">MIWYPINERGGPYMKRVVKIIVTMVAFITLGIALNPQPAQAASGDYHIKTLKIYQQRTNSGSDVAFHAKSGTKAKLWISKQNVNAKLIKSAAFHKKGIQLSKYKTTTWFVQAKVRIYHHSKSATYYYVNNRYGSINGYVRTNALKRGFSPYGYQITSIKWYGKSDNFHVKPSYKNKNVYVWNYTHTKKKANLKHYPGTNFVKTADIVMRHNGQNSKYVYLVGSPNGTSMAVSGYVPAAAITLGTNPNHTGMNYVDIDDFVNNTDFNQYLQTGKNQKLAREILKLFPNSKPDLGLSKIAVYNYDHFDNSIDAESDPISTSGYTDIKAFPTISKWLYANRNASNVTKMTGIKKLLNKAGYTASKRKSLSDYRIGIQIVNNISFNYPEHEMMGKKNSYVFILGKVGNN</sequence>
<evidence type="ECO:0000313" key="2">
    <source>
        <dbReference type="Proteomes" id="UP000004625"/>
    </source>
</evidence>
<protein>
    <recommendedName>
        <fullName evidence="3">D-alanyl-D-alanine carboxypeptidase</fullName>
    </recommendedName>
</protein>
<keyword evidence="2" id="KW-1185">Reference proteome</keyword>
<comment type="caution">
    <text evidence="1">The sequence shown here is derived from an EMBL/GenBank/DDBJ whole genome shotgun (WGS) entry which is preliminary data.</text>
</comment>
<dbReference type="HOGENOM" id="CLU_060093_1_0_9"/>
<reference evidence="1 2" key="1">
    <citation type="submission" date="2011-09" db="EMBL/GenBank/DDBJ databases">
        <authorList>
            <person name="Weinstock G."/>
            <person name="Sodergren E."/>
            <person name="Clifton S."/>
            <person name="Fulton L."/>
            <person name="Fulton B."/>
            <person name="Courtney L."/>
            <person name="Fronick C."/>
            <person name="Harrison M."/>
            <person name="Strong C."/>
            <person name="Farmer C."/>
            <person name="Delahaunty K."/>
            <person name="Markovic C."/>
            <person name="Hall O."/>
            <person name="Minx P."/>
            <person name="Tomlinson C."/>
            <person name="Mitreva M."/>
            <person name="Hou S."/>
            <person name="Chen J."/>
            <person name="Wollam A."/>
            <person name="Pepin K.H."/>
            <person name="Johnson M."/>
            <person name="Bhonagiri V."/>
            <person name="Zhang X."/>
            <person name="Suruliraj S."/>
            <person name="Warren W."/>
            <person name="Chinwalla A."/>
            <person name="Mardis E.R."/>
            <person name="Wilson R.K."/>
        </authorList>
    </citation>
    <scope>NUCLEOTIDE SEQUENCE [LARGE SCALE GENOMIC DNA]</scope>
    <source>
        <strain evidence="1 2">F0439</strain>
    </source>
</reference>
<organism evidence="1 2">
    <name type="scientific">Lentilactobacillus parafarraginis F0439</name>
    <dbReference type="NCBI Taxonomy" id="797515"/>
    <lineage>
        <taxon>Bacteria</taxon>
        <taxon>Bacillati</taxon>
        <taxon>Bacillota</taxon>
        <taxon>Bacilli</taxon>
        <taxon>Lactobacillales</taxon>
        <taxon>Lactobacillaceae</taxon>
        <taxon>Lentilactobacillus</taxon>
    </lineage>
</organism>
<evidence type="ECO:0008006" key="3">
    <source>
        <dbReference type="Google" id="ProtNLM"/>
    </source>
</evidence>
<dbReference type="PATRIC" id="fig|797515.3.peg.1799"/>
<accession>G9ZQE5</accession>
<dbReference type="Proteomes" id="UP000004625">
    <property type="component" value="Unassembled WGS sequence"/>
</dbReference>
<evidence type="ECO:0000313" key="1">
    <source>
        <dbReference type="EMBL" id="EHL97588.1"/>
    </source>
</evidence>
<dbReference type="AlphaFoldDB" id="G9ZQE5"/>
<gene>
    <name evidence="1" type="ORF">HMPREF9103_01952</name>
</gene>